<gene>
    <name evidence="1" type="ORF">GWK47_033361</name>
</gene>
<name>A0A8J5D3E1_CHIOP</name>
<dbReference type="EMBL" id="JACEEZ010002722">
    <property type="protein sequence ID" value="KAG0728027.1"/>
    <property type="molecule type" value="Genomic_DNA"/>
</dbReference>
<evidence type="ECO:0000313" key="2">
    <source>
        <dbReference type="Proteomes" id="UP000770661"/>
    </source>
</evidence>
<reference evidence="1" key="1">
    <citation type="submission" date="2020-07" db="EMBL/GenBank/DDBJ databases">
        <title>The High-quality genome of the commercially important snow crab, Chionoecetes opilio.</title>
        <authorList>
            <person name="Jeong J.-H."/>
            <person name="Ryu S."/>
        </authorList>
    </citation>
    <scope>NUCLEOTIDE SEQUENCE</scope>
    <source>
        <strain evidence="1">MADBK_172401_WGS</strain>
        <tissue evidence="1">Digestive gland</tissue>
    </source>
</reference>
<comment type="caution">
    <text evidence="1">The sequence shown here is derived from an EMBL/GenBank/DDBJ whole genome shotgun (WGS) entry which is preliminary data.</text>
</comment>
<proteinExistence type="predicted"/>
<accession>A0A8J5D3E1</accession>
<sequence>MMQEDYTSFIRRIRRLSKRKKTEIKMKKKRKRRKKRIMKRGRIEMNEINITLKREDLMRRAASALPRNLITGGNREVVNWINGVNEKRIGTVTETKTVAIDLETVTETVTVTTQGITVARGEIGITVLAQESSKKVGIHKITTRGMEAEAVAVGYIIVIAIKCMATGVEEGSGGDGHTTPNIPTMALQVVPTVQHTTLLIPRVLVITARRLLKGLKCLTGRHHLVYTGKIGAKRRDLIGQTDRSKSGEKIGLIGLPPIKKTTHRCMVYLCDENILII</sequence>
<keyword evidence="2" id="KW-1185">Reference proteome</keyword>
<dbReference type="Proteomes" id="UP000770661">
    <property type="component" value="Unassembled WGS sequence"/>
</dbReference>
<organism evidence="1 2">
    <name type="scientific">Chionoecetes opilio</name>
    <name type="common">Atlantic snow crab</name>
    <name type="synonym">Cancer opilio</name>
    <dbReference type="NCBI Taxonomy" id="41210"/>
    <lineage>
        <taxon>Eukaryota</taxon>
        <taxon>Metazoa</taxon>
        <taxon>Ecdysozoa</taxon>
        <taxon>Arthropoda</taxon>
        <taxon>Crustacea</taxon>
        <taxon>Multicrustacea</taxon>
        <taxon>Malacostraca</taxon>
        <taxon>Eumalacostraca</taxon>
        <taxon>Eucarida</taxon>
        <taxon>Decapoda</taxon>
        <taxon>Pleocyemata</taxon>
        <taxon>Brachyura</taxon>
        <taxon>Eubrachyura</taxon>
        <taxon>Majoidea</taxon>
        <taxon>Majidae</taxon>
        <taxon>Chionoecetes</taxon>
    </lineage>
</organism>
<evidence type="ECO:0000313" key="1">
    <source>
        <dbReference type="EMBL" id="KAG0728027.1"/>
    </source>
</evidence>
<dbReference type="AlphaFoldDB" id="A0A8J5D3E1"/>
<protein>
    <submittedName>
        <fullName evidence="1">Uncharacterized protein</fullName>
    </submittedName>
</protein>